<dbReference type="InterPro" id="IPR036286">
    <property type="entry name" value="LexA/Signal_pep-like_sf"/>
</dbReference>
<dbReference type="KEGG" id="daf:Desaf_0661"/>
<dbReference type="PROSITE" id="PS50943">
    <property type="entry name" value="HTH_CROC1"/>
    <property type="match status" value="1"/>
</dbReference>
<accession>F3YVY3</accession>
<sequence>MSREMTQQDLSQKLGVSLSTVQNFEKGQFPKGEQLIGLAEVLETSADWLLLGREEPGHRYERPMEVPDVTCLPGYEYVKKVRARLSAGSGSLLTSATIEGYYAFRSDWLRRRGNPKSMVLMAVTGDSMSPEIMDEDTVLIDEGQKDIYVGKKYAIALDEEVYIKYIDKVPGKYILRSINPLYKPIEVDLFDNSKSVRLIGRMIWLGRVER</sequence>
<dbReference type="SMART" id="SM00530">
    <property type="entry name" value="HTH_XRE"/>
    <property type="match status" value="1"/>
</dbReference>
<dbReference type="Pfam" id="PF01381">
    <property type="entry name" value="HTH_3"/>
    <property type="match status" value="1"/>
</dbReference>
<dbReference type="GO" id="GO:0003677">
    <property type="term" value="F:DNA binding"/>
    <property type="evidence" value="ECO:0007669"/>
    <property type="project" value="UniProtKB-KW"/>
</dbReference>
<evidence type="ECO:0000256" key="2">
    <source>
        <dbReference type="ARBA" id="ARBA00023125"/>
    </source>
</evidence>
<keyword evidence="1" id="KW-0805">Transcription regulation</keyword>
<evidence type="ECO:0000259" key="4">
    <source>
        <dbReference type="PROSITE" id="PS50943"/>
    </source>
</evidence>
<dbReference type="AlphaFoldDB" id="F3YVY3"/>
<feature type="domain" description="HTH cro/C1-type" evidence="4">
    <location>
        <begin position="5"/>
        <end position="49"/>
    </location>
</feature>
<dbReference type="HOGENOM" id="CLU_066192_1_2_7"/>
<dbReference type="SUPFAM" id="SSF47413">
    <property type="entry name" value="lambda repressor-like DNA-binding domains"/>
    <property type="match status" value="1"/>
</dbReference>
<gene>
    <name evidence="5" type="ORF">Desaf_0661</name>
</gene>
<evidence type="ECO:0000256" key="1">
    <source>
        <dbReference type="ARBA" id="ARBA00023015"/>
    </source>
</evidence>
<evidence type="ECO:0000313" key="6">
    <source>
        <dbReference type="Proteomes" id="UP000007844"/>
    </source>
</evidence>
<dbReference type="Pfam" id="PF00717">
    <property type="entry name" value="Peptidase_S24"/>
    <property type="match status" value="1"/>
</dbReference>
<dbReference type="SUPFAM" id="SSF51306">
    <property type="entry name" value="LexA/Signal peptidase"/>
    <property type="match status" value="1"/>
</dbReference>
<protein>
    <submittedName>
        <fullName evidence="5">Putative phage repressor</fullName>
    </submittedName>
</protein>
<proteinExistence type="predicted"/>
<dbReference type="InterPro" id="IPR039418">
    <property type="entry name" value="LexA-like"/>
</dbReference>
<reference evidence="5 6" key="1">
    <citation type="journal article" date="2011" name="J. Bacteriol.">
        <title>Genome sequence of the mercury-methylating and pleomorphic Desulfovibrio africanus Strain Walvis Bay.</title>
        <authorList>
            <person name="Brown S.D."/>
            <person name="Wall J.D."/>
            <person name="Kucken A.M."/>
            <person name="Gilmour C.C."/>
            <person name="Podar M."/>
            <person name="Brandt C.C."/>
            <person name="Teshima H."/>
            <person name="Detter J.C."/>
            <person name="Han C.S."/>
            <person name="Land M.L."/>
            <person name="Lucas S."/>
            <person name="Han J."/>
            <person name="Pennacchio L."/>
            <person name="Nolan M."/>
            <person name="Pitluck S."/>
            <person name="Woyke T."/>
            <person name="Goodwin L."/>
            <person name="Palumbo A.V."/>
            <person name="Elias D.A."/>
        </authorList>
    </citation>
    <scope>NUCLEOTIDE SEQUENCE [LARGE SCALE GENOMIC DNA]</scope>
    <source>
        <strain evidence="5 6">Walvis Bay</strain>
    </source>
</reference>
<keyword evidence="3" id="KW-0804">Transcription</keyword>
<organism evidence="5 6">
    <name type="scientific">Desulfocurvibacter africanus subsp. africanus str. Walvis Bay</name>
    <dbReference type="NCBI Taxonomy" id="690850"/>
    <lineage>
        <taxon>Bacteria</taxon>
        <taxon>Pseudomonadati</taxon>
        <taxon>Thermodesulfobacteriota</taxon>
        <taxon>Desulfovibrionia</taxon>
        <taxon>Desulfovibrionales</taxon>
        <taxon>Desulfovibrionaceae</taxon>
        <taxon>Desulfocurvibacter</taxon>
    </lineage>
</organism>
<dbReference type="STRING" id="690850.Desaf_0661"/>
<dbReference type="Gene3D" id="1.10.260.40">
    <property type="entry name" value="lambda repressor-like DNA-binding domains"/>
    <property type="match status" value="1"/>
</dbReference>
<dbReference type="CDD" id="cd06529">
    <property type="entry name" value="S24_LexA-like"/>
    <property type="match status" value="1"/>
</dbReference>
<dbReference type="CDD" id="cd00093">
    <property type="entry name" value="HTH_XRE"/>
    <property type="match status" value="1"/>
</dbReference>
<dbReference type="Gene3D" id="2.10.109.10">
    <property type="entry name" value="Umud Fragment, subunit A"/>
    <property type="match status" value="1"/>
</dbReference>
<keyword evidence="6" id="KW-1185">Reference proteome</keyword>
<evidence type="ECO:0000256" key="3">
    <source>
        <dbReference type="ARBA" id="ARBA00023163"/>
    </source>
</evidence>
<keyword evidence="2" id="KW-0238">DNA-binding</keyword>
<dbReference type="InterPro" id="IPR015927">
    <property type="entry name" value="Peptidase_S24_S26A/B/C"/>
</dbReference>
<evidence type="ECO:0000313" key="5">
    <source>
        <dbReference type="EMBL" id="EGJ49013.1"/>
    </source>
</evidence>
<dbReference type="PANTHER" id="PTHR40661:SF3">
    <property type="entry name" value="FELS-1 PROPHAGE TRANSCRIPTIONAL REGULATOR"/>
    <property type="match status" value="1"/>
</dbReference>
<dbReference type="InterPro" id="IPR001387">
    <property type="entry name" value="Cro/C1-type_HTH"/>
</dbReference>
<dbReference type="InterPro" id="IPR010982">
    <property type="entry name" value="Lambda_DNA-bd_dom_sf"/>
</dbReference>
<dbReference type="PANTHER" id="PTHR40661">
    <property type="match status" value="1"/>
</dbReference>
<name>F3YVY3_DESAF</name>
<dbReference type="Proteomes" id="UP000007844">
    <property type="component" value="Chromosome"/>
</dbReference>
<dbReference type="EMBL" id="CP003221">
    <property type="protein sequence ID" value="EGJ49013.1"/>
    <property type="molecule type" value="Genomic_DNA"/>
</dbReference>
<dbReference type="eggNOG" id="COG2932">
    <property type="taxonomic scope" value="Bacteria"/>
</dbReference>